<sequence>MKWAIEVIPIPVTDVTAAVEFYTAKVGFTLDLEVDLGNGRRAVQLTPPGSACSIVLGSGSDAAPGSVRGVQIVVEDVEAARRGLAERGVDVSPVRHFEAGEWRDGPGGTWNSWVFFDDPDGNGWALQERAPG</sequence>
<dbReference type="PANTHER" id="PTHR36437:SF2">
    <property type="entry name" value="GLYOXALASE_BLEOMYCIN RESISTANCE PROTEIN_DIOXYGENASE"/>
    <property type="match status" value="1"/>
</dbReference>
<keyword evidence="2" id="KW-0223">Dioxygenase</keyword>
<feature type="domain" description="VOC" evidence="1">
    <location>
        <begin position="4"/>
        <end position="129"/>
    </location>
</feature>
<name>A0A562V1I5_9ACTN</name>
<protein>
    <submittedName>
        <fullName evidence="2">Catechol 2,3-dioxygenase-like lactoylglutathione lyase family enzyme</fullName>
    </submittedName>
</protein>
<dbReference type="AlphaFoldDB" id="A0A562V1I5"/>
<accession>A0A562V1I5</accession>
<dbReference type="OrthoDB" id="485032at2"/>
<dbReference type="InterPro" id="IPR004360">
    <property type="entry name" value="Glyas_Fos-R_dOase_dom"/>
</dbReference>
<dbReference type="PANTHER" id="PTHR36437">
    <property type="entry name" value="GLYOXALASE/BLEOMYCIN RESISTANCE PROTEIN/DIOXYGENASE"/>
    <property type="match status" value="1"/>
</dbReference>
<dbReference type="GO" id="GO:0016829">
    <property type="term" value="F:lyase activity"/>
    <property type="evidence" value="ECO:0007669"/>
    <property type="project" value="UniProtKB-KW"/>
</dbReference>
<gene>
    <name evidence="2" type="ORF">LX16_2511</name>
</gene>
<keyword evidence="3" id="KW-1185">Reference proteome</keyword>
<comment type="caution">
    <text evidence="2">The sequence shown here is derived from an EMBL/GenBank/DDBJ whole genome shotgun (WGS) entry which is preliminary data.</text>
</comment>
<dbReference type="Pfam" id="PF00903">
    <property type="entry name" value="Glyoxalase"/>
    <property type="match status" value="1"/>
</dbReference>
<dbReference type="Gene3D" id="3.10.180.10">
    <property type="entry name" value="2,3-Dihydroxybiphenyl 1,2-Dioxygenase, domain 1"/>
    <property type="match status" value="1"/>
</dbReference>
<dbReference type="GO" id="GO:0051213">
    <property type="term" value="F:dioxygenase activity"/>
    <property type="evidence" value="ECO:0007669"/>
    <property type="project" value="UniProtKB-KW"/>
</dbReference>
<keyword evidence="2" id="KW-0560">Oxidoreductase</keyword>
<dbReference type="InterPro" id="IPR037523">
    <property type="entry name" value="VOC_core"/>
</dbReference>
<proteinExistence type="predicted"/>
<dbReference type="EMBL" id="VLLL01000006">
    <property type="protein sequence ID" value="TWJ11776.1"/>
    <property type="molecule type" value="Genomic_DNA"/>
</dbReference>
<reference evidence="2 3" key="1">
    <citation type="journal article" date="2013" name="Stand. Genomic Sci.">
        <title>Genomic Encyclopedia of Type Strains, Phase I: The one thousand microbial genomes (KMG-I) project.</title>
        <authorList>
            <person name="Kyrpides N.C."/>
            <person name="Woyke T."/>
            <person name="Eisen J.A."/>
            <person name="Garrity G."/>
            <person name="Lilburn T.G."/>
            <person name="Beck B.J."/>
            <person name="Whitman W.B."/>
            <person name="Hugenholtz P."/>
            <person name="Klenk H.P."/>
        </authorList>
    </citation>
    <scope>NUCLEOTIDE SEQUENCE [LARGE SCALE GENOMIC DNA]</scope>
    <source>
        <strain evidence="2 3">DSM 45044</strain>
    </source>
</reference>
<organism evidence="2 3">
    <name type="scientific">Stackebrandtia albiflava</name>
    <dbReference type="NCBI Taxonomy" id="406432"/>
    <lineage>
        <taxon>Bacteria</taxon>
        <taxon>Bacillati</taxon>
        <taxon>Actinomycetota</taxon>
        <taxon>Actinomycetes</taxon>
        <taxon>Glycomycetales</taxon>
        <taxon>Glycomycetaceae</taxon>
        <taxon>Stackebrandtia</taxon>
    </lineage>
</organism>
<dbReference type="PROSITE" id="PS51819">
    <property type="entry name" value="VOC"/>
    <property type="match status" value="1"/>
</dbReference>
<keyword evidence="2" id="KW-0456">Lyase</keyword>
<evidence type="ECO:0000259" key="1">
    <source>
        <dbReference type="PROSITE" id="PS51819"/>
    </source>
</evidence>
<dbReference type="InterPro" id="IPR029068">
    <property type="entry name" value="Glyas_Bleomycin-R_OHBP_Dase"/>
</dbReference>
<dbReference type="Proteomes" id="UP000321617">
    <property type="component" value="Unassembled WGS sequence"/>
</dbReference>
<evidence type="ECO:0000313" key="2">
    <source>
        <dbReference type="EMBL" id="TWJ11776.1"/>
    </source>
</evidence>
<dbReference type="SUPFAM" id="SSF54593">
    <property type="entry name" value="Glyoxalase/Bleomycin resistance protein/Dihydroxybiphenyl dioxygenase"/>
    <property type="match status" value="1"/>
</dbReference>
<dbReference type="RefSeq" id="WP_147138374.1">
    <property type="nucleotide sequence ID" value="NZ_BAABIJ010000002.1"/>
</dbReference>
<evidence type="ECO:0000313" key="3">
    <source>
        <dbReference type="Proteomes" id="UP000321617"/>
    </source>
</evidence>